<organism evidence="2 3">
    <name type="scientific">Pannus brasiliensis CCIBt3594</name>
    <dbReference type="NCBI Taxonomy" id="1427578"/>
    <lineage>
        <taxon>Bacteria</taxon>
        <taxon>Bacillati</taxon>
        <taxon>Cyanobacteriota</taxon>
        <taxon>Cyanophyceae</taxon>
        <taxon>Oscillatoriophycideae</taxon>
        <taxon>Chroococcales</taxon>
        <taxon>Microcystaceae</taxon>
        <taxon>Pannus</taxon>
    </lineage>
</organism>
<dbReference type="AlphaFoldDB" id="A0AAW9QUM4"/>
<protein>
    <submittedName>
        <fullName evidence="2">Uncharacterized protein</fullName>
    </submittedName>
</protein>
<keyword evidence="3" id="KW-1185">Reference proteome</keyword>
<evidence type="ECO:0000313" key="3">
    <source>
        <dbReference type="Proteomes" id="UP001328733"/>
    </source>
</evidence>
<accession>A0AAW9QUM4</accession>
<comment type="caution">
    <text evidence="2">The sequence shown here is derived from an EMBL/GenBank/DDBJ whole genome shotgun (WGS) entry which is preliminary data.</text>
</comment>
<feature type="compositionally biased region" description="Basic and acidic residues" evidence="1">
    <location>
        <begin position="99"/>
        <end position="117"/>
    </location>
</feature>
<feature type="region of interest" description="Disordered" evidence="1">
    <location>
        <begin position="88"/>
        <end position="117"/>
    </location>
</feature>
<dbReference type="RefSeq" id="WP_332866139.1">
    <property type="nucleotide sequence ID" value="NZ_JBAFSM010000032.1"/>
</dbReference>
<feature type="region of interest" description="Disordered" evidence="1">
    <location>
        <begin position="24"/>
        <end position="49"/>
    </location>
</feature>
<dbReference type="EMBL" id="JBAFSM010000032">
    <property type="protein sequence ID" value="MEG3438656.1"/>
    <property type="molecule type" value="Genomic_DNA"/>
</dbReference>
<gene>
    <name evidence="2" type="ORF">V0288_16100</name>
</gene>
<dbReference type="Pfam" id="PF26394">
    <property type="entry name" value="Psb34"/>
    <property type="match status" value="1"/>
</dbReference>
<dbReference type="Proteomes" id="UP001328733">
    <property type="component" value="Unassembled WGS sequence"/>
</dbReference>
<name>A0AAW9QUM4_9CHRO</name>
<reference evidence="2 3" key="1">
    <citation type="submission" date="2024-01" db="EMBL/GenBank/DDBJ databases">
        <title>Genomic insights into the taxonomy and metabolism of the cyanobacterium Pannus brasiliensis CCIBt3594.</title>
        <authorList>
            <person name="Machado M."/>
            <person name="Botero N.B."/>
            <person name="Andreote A.P.D."/>
            <person name="Feitosa A.M.T."/>
            <person name="Popin R."/>
            <person name="Sivonen K."/>
            <person name="Fiore M.F."/>
        </authorList>
    </citation>
    <scope>NUCLEOTIDE SEQUENCE [LARGE SCALE GENOMIC DNA]</scope>
    <source>
        <strain evidence="2 3">CCIBt3594</strain>
    </source>
</reference>
<proteinExistence type="predicted"/>
<evidence type="ECO:0000313" key="2">
    <source>
        <dbReference type="EMBL" id="MEG3438656.1"/>
    </source>
</evidence>
<evidence type="ECO:0000256" key="1">
    <source>
        <dbReference type="SAM" id="MobiDB-lite"/>
    </source>
</evidence>
<feature type="compositionally biased region" description="Basic and acidic residues" evidence="1">
    <location>
        <begin position="24"/>
        <end position="38"/>
    </location>
</feature>
<sequence length="117" mass="13459">MTDSKERVAMENYDRGIIPAETAARHEREGEDYKHLPEPEGEGQIDTTAGYTVDREGLLNNYAVEPEMYYETPGDAREIEEQRRLDRVEELHDIEDNDETGKLTMERDDRGRGSGLI</sequence>
<dbReference type="InterPro" id="IPR048028">
    <property type="entry name" value="Psb34-like"/>
</dbReference>